<protein>
    <recommendedName>
        <fullName evidence="6">Origin recognition complex subunit 4 C-terminal domain-containing protein</fullName>
    </recommendedName>
</protein>
<evidence type="ECO:0000259" key="6">
    <source>
        <dbReference type="Pfam" id="PF14629"/>
    </source>
</evidence>
<gene>
    <name evidence="7" type="ORF">DH2020_043933</name>
</gene>
<accession>A0ABR0UJ47</accession>
<comment type="subcellular location">
    <subcellularLocation>
        <location evidence="1">Nucleus</location>
    </subcellularLocation>
</comment>
<dbReference type="PANTHER" id="PTHR12087:SF0">
    <property type="entry name" value="ORIGIN RECOGNITION COMPLEX SUBUNIT 4"/>
    <property type="match status" value="1"/>
</dbReference>
<keyword evidence="4" id="KW-0238">DNA-binding</keyword>
<dbReference type="Pfam" id="PF14629">
    <property type="entry name" value="ORC4_C"/>
    <property type="match status" value="1"/>
</dbReference>
<evidence type="ECO:0000256" key="4">
    <source>
        <dbReference type="ARBA" id="ARBA00023125"/>
    </source>
</evidence>
<dbReference type="SUPFAM" id="SSF52540">
    <property type="entry name" value="P-loop containing nucleoside triphosphate hydrolases"/>
    <property type="match status" value="1"/>
</dbReference>
<evidence type="ECO:0000256" key="2">
    <source>
        <dbReference type="ARBA" id="ARBA00005334"/>
    </source>
</evidence>
<dbReference type="Proteomes" id="UP001318860">
    <property type="component" value="Unassembled WGS sequence"/>
</dbReference>
<dbReference type="InterPro" id="IPR032705">
    <property type="entry name" value="ORC4_C"/>
</dbReference>
<organism evidence="7 8">
    <name type="scientific">Rehmannia glutinosa</name>
    <name type="common">Chinese foxglove</name>
    <dbReference type="NCBI Taxonomy" id="99300"/>
    <lineage>
        <taxon>Eukaryota</taxon>
        <taxon>Viridiplantae</taxon>
        <taxon>Streptophyta</taxon>
        <taxon>Embryophyta</taxon>
        <taxon>Tracheophyta</taxon>
        <taxon>Spermatophyta</taxon>
        <taxon>Magnoliopsida</taxon>
        <taxon>eudicotyledons</taxon>
        <taxon>Gunneridae</taxon>
        <taxon>Pentapetalae</taxon>
        <taxon>asterids</taxon>
        <taxon>lamiids</taxon>
        <taxon>Lamiales</taxon>
        <taxon>Orobanchaceae</taxon>
        <taxon>Rehmannieae</taxon>
        <taxon>Rehmannia</taxon>
    </lineage>
</organism>
<comment type="caution">
    <text evidence="7">The sequence shown here is derived from an EMBL/GenBank/DDBJ whole genome shotgun (WGS) entry which is preliminary data.</text>
</comment>
<feature type="domain" description="Origin recognition complex subunit 4 C-terminal" evidence="6">
    <location>
        <begin position="210"/>
        <end position="409"/>
    </location>
</feature>
<sequence>MAQENPAELAQIIIRSRLSNPSFIYSFFSQFPDSNYRRLHYVLLGNSHLCNGTSFPVMGTHVLELVLEELLKEHPDMISVIKLNGLLHSDNNCALKEISRQLCLEHQLLFSKMASFDDNSQFLLSMLRECGLAHKTIVFVLEEFDLFTQGKQRLLYSLLDAMQSVSSQAVVVGVSCRLDADQLLEKRVRSRFSHRKLLFLPPSGKDLHSLVEHILLLPTDSRLPNDFTTAFNAKLLTWLEFLDISQNILADEKFKGIIDTLCYSDSTVGHLLRFLFSAVCHMDLKSGFISVENFKSAVPSIQRQPKMEALKGVCILSKDLDCSILELYILVCMKRLEVKELELCNFNSIMKEYKSIHDTFQTSDYYARNAFEHLLERALISFEDTRGHGQSAEFRPVKLLISWHEIHQGLKSNRGYFSSSPIRTSPCPQNHVPRALKDVNSEM</sequence>
<evidence type="ECO:0000256" key="5">
    <source>
        <dbReference type="ARBA" id="ARBA00023242"/>
    </source>
</evidence>
<keyword evidence="5" id="KW-0539">Nucleus</keyword>
<evidence type="ECO:0000256" key="3">
    <source>
        <dbReference type="ARBA" id="ARBA00022705"/>
    </source>
</evidence>
<keyword evidence="8" id="KW-1185">Reference proteome</keyword>
<evidence type="ECO:0000313" key="8">
    <source>
        <dbReference type="Proteomes" id="UP001318860"/>
    </source>
</evidence>
<proteinExistence type="inferred from homology"/>
<reference evidence="7 8" key="1">
    <citation type="journal article" date="2021" name="Comput. Struct. Biotechnol. J.">
        <title>De novo genome assembly of the potent medicinal plant Rehmannia glutinosa using nanopore technology.</title>
        <authorList>
            <person name="Ma L."/>
            <person name="Dong C."/>
            <person name="Song C."/>
            <person name="Wang X."/>
            <person name="Zheng X."/>
            <person name="Niu Y."/>
            <person name="Chen S."/>
            <person name="Feng W."/>
        </authorList>
    </citation>
    <scope>NUCLEOTIDE SEQUENCE [LARGE SCALE GENOMIC DNA]</scope>
    <source>
        <strain evidence="7">DH-2019</strain>
    </source>
</reference>
<dbReference type="InterPro" id="IPR027417">
    <property type="entry name" value="P-loop_NTPase"/>
</dbReference>
<name>A0ABR0UJ47_REHGL</name>
<comment type="similarity">
    <text evidence="2">Belongs to the ORC4 family.</text>
</comment>
<keyword evidence="3" id="KW-0235">DNA replication</keyword>
<evidence type="ECO:0000313" key="7">
    <source>
        <dbReference type="EMBL" id="KAK6122313.1"/>
    </source>
</evidence>
<dbReference type="InterPro" id="IPR016527">
    <property type="entry name" value="ORC4"/>
</dbReference>
<evidence type="ECO:0000256" key="1">
    <source>
        <dbReference type="ARBA" id="ARBA00004123"/>
    </source>
</evidence>
<dbReference type="PANTHER" id="PTHR12087">
    <property type="entry name" value="ORIGIN RECOGNITION COMPLEX SUBUNIT 4"/>
    <property type="match status" value="1"/>
</dbReference>
<dbReference type="Gene3D" id="3.40.50.300">
    <property type="entry name" value="P-loop containing nucleotide triphosphate hydrolases"/>
    <property type="match status" value="1"/>
</dbReference>
<dbReference type="EMBL" id="JABTTQ020002724">
    <property type="protein sequence ID" value="KAK6122313.1"/>
    <property type="molecule type" value="Genomic_DNA"/>
</dbReference>